<sequence>MEVIFGGLIFGGLLTIAGAVAMTVRPLYSIAEALQAISQSSRTNKDEPEKRTN</sequence>
<dbReference type="KEGG" id="svp:Pan189_37670"/>
<evidence type="ECO:0000313" key="2">
    <source>
        <dbReference type="Proteomes" id="UP000317318"/>
    </source>
</evidence>
<protein>
    <submittedName>
        <fullName evidence="1">Uncharacterized protein</fullName>
    </submittedName>
</protein>
<dbReference type="EMBL" id="CP036268">
    <property type="protein sequence ID" value="QDT39361.1"/>
    <property type="molecule type" value="Genomic_DNA"/>
</dbReference>
<evidence type="ECO:0000313" key="1">
    <source>
        <dbReference type="EMBL" id="QDT39361.1"/>
    </source>
</evidence>
<accession>A0A517R663</accession>
<name>A0A517R663_9PLAN</name>
<keyword evidence="2" id="KW-1185">Reference proteome</keyword>
<reference evidence="1 2" key="1">
    <citation type="submission" date="2019-02" db="EMBL/GenBank/DDBJ databases">
        <title>Deep-cultivation of Planctomycetes and their phenomic and genomic characterization uncovers novel biology.</title>
        <authorList>
            <person name="Wiegand S."/>
            <person name="Jogler M."/>
            <person name="Boedeker C."/>
            <person name="Pinto D."/>
            <person name="Vollmers J."/>
            <person name="Rivas-Marin E."/>
            <person name="Kohn T."/>
            <person name="Peeters S.H."/>
            <person name="Heuer A."/>
            <person name="Rast P."/>
            <person name="Oberbeckmann S."/>
            <person name="Bunk B."/>
            <person name="Jeske O."/>
            <person name="Meyerdierks A."/>
            <person name="Storesund J.E."/>
            <person name="Kallscheuer N."/>
            <person name="Luecker S."/>
            <person name="Lage O.M."/>
            <person name="Pohl T."/>
            <person name="Merkel B.J."/>
            <person name="Hornburger P."/>
            <person name="Mueller R.-W."/>
            <person name="Bruemmer F."/>
            <person name="Labrenz M."/>
            <person name="Spormann A.M."/>
            <person name="Op den Camp H."/>
            <person name="Overmann J."/>
            <person name="Amann R."/>
            <person name="Jetten M.S.M."/>
            <person name="Mascher T."/>
            <person name="Medema M.H."/>
            <person name="Devos D.P."/>
            <person name="Kaster A.-K."/>
            <person name="Ovreas L."/>
            <person name="Rohde M."/>
            <person name="Galperin M.Y."/>
            <person name="Jogler C."/>
        </authorList>
    </citation>
    <scope>NUCLEOTIDE SEQUENCE [LARGE SCALE GENOMIC DNA]</scope>
    <source>
        <strain evidence="1 2">Pan189</strain>
    </source>
</reference>
<dbReference type="RefSeq" id="WP_310820760.1">
    <property type="nucleotide sequence ID" value="NZ_CP036268.1"/>
</dbReference>
<dbReference type="AlphaFoldDB" id="A0A517R663"/>
<organism evidence="1 2">
    <name type="scientific">Stratiformator vulcanicus</name>
    <dbReference type="NCBI Taxonomy" id="2527980"/>
    <lineage>
        <taxon>Bacteria</taxon>
        <taxon>Pseudomonadati</taxon>
        <taxon>Planctomycetota</taxon>
        <taxon>Planctomycetia</taxon>
        <taxon>Planctomycetales</taxon>
        <taxon>Planctomycetaceae</taxon>
        <taxon>Stratiformator</taxon>
    </lineage>
</organism>
<gene>
    <name evidence="1" type="ORF">Pan189_37670</name>
</gene>
<proteinExistence type="predicted"/>
<dbReference type="Proteomes" id="UP000317318">
    <property type="component" value="Chromosome"/>
</dbReference>